<reference evidence="2 3" key="1">
    <citation type="journal article" date="2019" name="Anaerobe">
        <title>Detection of Robinsoniella peoriensis in multiple bone samples of a trauma patient.</title>
        <authorList>
            <person name="Schrottner P."/>
            <person name="Hartwich K."/>
            <person name="Bunk B."/>
            <person name="Schober I."/>
            <person name="Helbig S."/>
            <person name="Rudolph W.W."/>
            <person name="Gunzer F."/>
        </authorList>
    </citation>
    <scope>NUCLEOTIDE SEQUENCE [LARGE SCALE GENOMIC DNA]</scope>
    <source>
        <strain evidence="2 3">DSM 106044</strain>
    </source>
</reference>
<gene>
    <name evidence="2" type="ORF">DSM106044_00562</name>
</gene>
<dbReference type="RefSeq" id="WP_161597266.1">
    <property type="nucleotide sequence ID" value="NZ_QGQD01000012.1"/>
</dbReference>
<keyword evidence="1" id="KW-0812">Transmembrane</keyword>
<protein>
    <recommendedName>
        <fullName evidence="4">ABC-2 family transporter protein</fullName>
    </recommendedName>
</protein>
<dbReference type="EMBL" id="QGQD01000012">
    <property type="protein sequence ID" value="TLD02583.1"/>
    <property type="molecule type" value="Genomic_DNA"/>
</dbReference>
<accession>A0A4U8QEC5</accession>
<feature type="transmembrane region" description="Helical" evidence="1">
    <location>
        <begin position="147"/>
        <end position="166"/>
    </location>
</feature>
<comment type="caution">
    <text evidence="2">The sequence shown here is derived from an EMBL/GenBank/DDBJ whole genome shotgun (WGS) entry which is preliminary data.</text>
</comment>
<dbReference type="InterPro" id="IPR025699">
    <property type="entry name" value="ABC2_memb-like"/>
</dbReference>
<keyword evidence="1" id="KW-0472">Membrane</keyword>
<evidence type="ECO:0000313" key="3">
    <source>
        <dbReference type="Proteomes" id="UP000306509"/>
    </source>
</evidence>
<feature type="transmembrane region" description="Helical" evidence="1">
    <location>
        <begin position="186"/>
        <end position="208"/>
    </location>
</feature>
<feature type="transmembrane region" description="Helical" evidence="1">
    <location>
        <begin position="108"/>
        <end position="135"/>
    </location>
</feature>
<name>A0A4U8QEC5_9FIRM</name>
<evidence type="ECO:0008006" key="4">
    <source>
        <dbReference type="Google" id="ProtNLM"/>
    </source>
</evidence>
<dbReference type="STRING" id="180332.GCA_000797495_00845"/>
<keyword evidence="3" id="KW-1185">Reference proteome</keyword>
<proteinExistence type="predicted"/>
<feature type="transmembrane region" description="Helical" evidence="1">
    <location>
        <begin position="82"/>
        <end position="102"/>
    </location>
</feature>
<dbReference type="Pfam" id="PF13346">
    <property type="entry name" value="ABC2_membrane_5"/>
    <property type="match status" value="1"/>
</dbReference>
<evidence type="ECO:0000256" key="1">
    <source>
        <dbReference type="SAM" id="Phobius"/>
    </source>
</evidence>
<feature type="transmembrane region" description="Helical" evidence="1">
    <location>
        <begin position="42"/>
        <end position="61"/>
    </location>
</feature>
<organism evidence="2 3">
    <name type="scientific">Robinsoniella peoriensis</name>
    <dbReference type="NCBI Taxonomy" id="180332"/>
    <lineage>
        <taxon>Bacteria</taxon>
        <taxon>Bacillati</taxon>
        <taxon>Bacillota</taxon>
        <taxon>Clostridia</taxon>
        <taxon>Lachnospirales</taxon>
        <taxon>Lachnospiraceae</taxon>
        <taxon>Robinsoniella</taxon>
    </lineage>
</organism>
<evidence type="ECO:0000313" key="2">
    <source>
        <dbReference type="EMBL" id="TLD02583.1"/>
    </source>
</evidence>
<dbReference type="Proteomes" id="UP000306509">
    <property type="component" value="Unassembled WGS sequence"/>
</dbReference>
<dbReference type="AlphaFoldDB" id="A0A4U8QEC5"/>
<feature type="transmembrane region" description="Helical" evidence="1">
    <location>
        <begin position="17"/>
        <end position="36"/>
    </location>
</feature>
<keyword evidence="1" id="KW-1133">Transmembrane helix</keyword>
<sequence>MDKIYKASKLDFMLIRYYLKSICFTVCIPFVFVLVYRSLITGISFAMFMMAMSSIYTFTVAEKNDMHRFYGTLPISTAELVCGKYLHLFLLGAISLVISSIVQPLILISLGVTISISEVLVAALIGSILFITYTAFQIPGYYKFGPIKGRVFMYIPVVGVLLTMFVLEKANLKSMEILDAIGQNKLILPCFILIYIVLIIGISIMSSIKIVKNKEW</sequence>